<keyword evidence="3" id="KW-1185">Reference proteome</keyword>
<dbReference type="HOGENOM" id="CLU_2801142_0_0_1"/>
<feature type="non-terminal residue" evidence="2">
    <location>
        <position position="68"/>
    </location>
</feature>
<proteinExistence type="predicted"/>
<dbReference type="Pfam" id="PF22893">
    <property type="entry name" value="ULD_2"/>
    <property type="match status" value="1"/>
</dbReference>
<dbReference type="STRING" id="913774.A0A0C3HBQ6"/>
<feature type="non-terminal residue" evidence="2">
    <location>
        <position position="1"/>
    </location>
</feature>
<reference evidence="2 3" key="1">
    <citation type="submission" date="2014-04" db="EMBL/GenBank/DDBJ databases">
        <authorList>
            <consortium name="DOE Joint Genome Institute"/>
            <person name="Kuo A."/>
            <person name="Martino E."/>
            <person name="Perotto S."/>
            <person name="Kohler A."/>
            <person name="Nagy L.G."/>
            <person name="Floudas D."/>
            <person name="Copeland A."/>
            <person name="Barry K.W."/>
            <person name="Cichocki N."/>
            <person name="Veneault-Fourrey C."/>
            <person name="LaButti K."/>
            <person name="Lindquist E.A."/>
            <person name="Lipzen A."/>
            <person name="Lundell T."/>
            <person name="Morin E."/>
            <person name="Murat C."/>
            <person name="Sun H."/>
            <person name="Tunlid A."/>
            <person name="Henrissat B."/>
            <person name="Grigoriev I.V."/>
            <person name="Hibbett D.S."/>
            <person name="Martin F."/>
            <person name="Nordberg H.P."/>
            <person name="Cantor M.N."/>
            <person name="Hua S.X."/>
        </authorList>
    </citation>
    <scope>NUCLEOTIDE SEQUENCE [LARGE SCALE GENOMIC DNA]</scope>
    <source>
        <strain evidence="2 3">Zn</strain>
    </source>
</reference>
<feature type="domain" description="Ubiquitin-like" evidence="1">
    <location>
        <begin position="1"/>
        <end position="68"/>
    </location>
</feature>
<dbReference type="Proteomes" id="UP000054321">
    <property type="component" value="Unassembled WGS sequence"/>
</dbReference>
<dbReference type="OrthoDB" id="3045089at2759"/>
<accession>A0A0C3HBQ6</accession>
<name>A0A0C3HBQ6_OIDMZ</name>
<evidence type="ECO:0000259" key="1">
    <source>
        <dbReference type="Pfam" id="PF22893"/>
    </source>
</evidence>
<dbReference type="InParanoid" id="A0A0C3HBQ6"/>
<dbReference type="EMBL" id="KN832877">
    <property type="protein sequence ID" value="KIN00595.1"/>
    <property type="molecule type" value="Genomic_DNA"/>
</dbReference>
<dbReference type="AlphaFoldDB" id="A0A0C3HBQ6"/>
<gene>
    <name evidence="2" type="ORF">OIDMADRAFT_83282</name>
</gene>
<organism evidence="2 3">
    <name type="scientific">Oidiodendron maius (strain Zn)</name>
    <dbReference type="NCBI Taxonomy" id="913774"/>
    <lineage>
        <taxon>Eukaryota</taxon>
        <taxon>Fungi</taxon>
        <taxon>Dikarya</taxon>
        <taxon>Ascomycota</taxon>
        <taxon>Pezizomycotina</taxon>
        <taxon>Leotiomycetes</taxon>
        <taxon>Leotiomycetes incertae sedis</taxon>
        <taxon>Myxotrichaceae</taxon>
        <taxon>Oidiodendron</taxon>
    </lineage>
</organism>
<protein>
    <recommendedName>
        <fullName evidence="1">Ubiquitin-like domain-containing protein</fullName>
    </recommendedName>
</protein>
<sequence length="68" mass="7693">IRFKDAVGRKFMFPFHLACTWAGVENLINQAFLHVDVIGPIVKEGRYDLIGPSGEVILPQIWETVIEP</sequence>
<reference evidence="3" key="2">
    <citation type="submission" date="2015-01" db="EMBL/GenBank/DDBJ databases">
        <title>Evolutionary Origins and Diversification of the Mycorrhizal Mutualists.</title>
        <authorList>
            <consortium name="DOE Joint Genome Institute"/>
            <consortium name="Mycorrhizal Genomics Consortium"/>
            <person name="Kohler A."/>
            <person name="Kuo A."/>
            <person name="Nagy L.G."/>
            <person name="Floudas D."/>
            <person name="Copeland A."/>
            <person name="Barry K.W."/>
            <person name="Cichocki N."/>
            <person name="Veneault-Fourrey C."/>
            <person name="LaButti K."/>
            <person name="Lindquist E.A."/>
            <person name="Lipzen A."/>
            <person name="Lundell T."/>
            <person name="Morin E."/>
            <person name="Murat C."/>
            <person name="Riley R."/>
            <person name="Ohm R."/>
            <person name="Sun H."/>
            <person name="Tunlid A."/>
            <person name="Henrissat B."/>
            <person name="Grigoriev I.V."/>
            <person name="Hibbett D.S."/>
            <person name="Martin F."/>
        </authorList>
    </citation>
    <scope>NUCLEOTIDE SEQUENCE [LARGE SCALE GENOMIC DNA]</scope>
    <source>
        <strain evidence="3">Zn</strain>
    </source>
</reference>
<dbReference type="InterPro" id="IPR054464">
    <property type="entry name" value="ULD_fung"/>
</dbReference>
<evidence type="ECO:0000313" key="3">
    <source>
        <dbReference type="Proteomes" id="UP000054321"/>
    </source>
</evidence>
<evidence type="ECO:0000313" key="2">
    <source>
        <dbReference type="EMBL" id="KIN00595.1"/>
    </source>
</evidence>